<dbReference type="InterPro" id="IPR000383">
    <property type="entry name" value="Xaa-Pro-like_dom"/>
</dbReference>
<accession>A0A845SR94</accession>
<dbReference type="PRINTS" id="PR00111">
    <property type="entry name" value="ABHYDROLASE"/>
</dbReference>
<proteinExistence type="inferred from homology"/>
<comment type="caution">
    <text evidence="4">The sequence shown here is derived from an EMBL/GenBank/DDBJ whole genome shotgun (WGS) entry which is preliminary data.</text>
</comment>
<reference evidence="4 5" key="2">
    <citation type="submission" date="2020-02" db="EMBL/GenBank/DDBJ databases">
        <title>The new genus of Enterobacteriales.</title>
        <authorList>
            <person name="Kim I.S."/>
        </authorList>
    </citation>
    <scope>NUCLEOTIDE SEQUENCE [LARGE SCALE GENOMIC DNA]</scope>
    <source>
        <strain evidence="4 5">SAP-6</strain>
    </source>
</reference>
<name>A0A845SR94_9GAMM</name>
<evidence type="ECO:0000259" key="3">
    <source>
        <dbReference type="Pfam" id="PF02129"/>
    </source>
</evidence>
<sequence>MEIERHFIECAKDKLAARIHYGDANAAAPLPAVLMCHGFFCIQDVLLAGFVQRFVDAGYRVVTFDYRGFGDSEGDAGRIVPERQIEDILAVLDWCKTQSRIDARRIALWGTSLGGGHVIEVAARRPEVKCVLSQLAFADGEQLVTGDMGLEEKARFMDTMARMANKKQQDGKELLVPIIKVMTDEESRTFFEKKKKDFPALDIKIPYLTVWETILYHPVRAAARVTQPTFMVFAENDKVIALEYGLALYQAIGAEKSCHIQPKARHYQVFAGEHLNQIAARQLAWLRKYL</sequence>
<dbReference type="EMBL" id="WUBS01000008">
    <property type="protein sequence ID" value="NDL63655.1"/>
    <property type="molecule type" value="Genomic_DNA"/>
</dbReference>
<keyword evidence="1 4" id="KW-0378">Hydrolase</keyword>
<comment type="similarity">
    <text evidence="2">Belongs to the AB hydrolase superfamily. FUS2 hydrolase family.</text>
</comment>
<feature type="domain" description="Xaa-Pro dipeptidyl-peptidase-like" evidence="3">
    <location>
        <begin position="13"/>
        <end position="262"/>
    </location>
</feature>
<evidence type="ECO:0000256" key="1">
    <source>
        <dbReference type="ARBA" id="ARBA00022801"/>
    </source>
</evidence>
<gene>
    <name evidence="4" type="ORF">GRH90_12965</name>
</gene>
<reference evidence="4 5" key="1">
    <citation type="submission" date="2019-12" db="EMBL/GenBank/DDBJ databases">
        <authorList>
            <person name="Lee S.D."/>
        </authorList>
    </citation>
    <scope>NUCLEOTIDE SEQUENCE [LARGE SCALE GENOMIC DNA]</scope>
    <source>
        <strain evidence="4 5">SAP-6</strain>
    </source>
</reference>
<evidence type="ECO:0000256" key="2">
    <source>
        <dbReference type="ARBA" id="ARBA00038115"/>
    </source>
</evidence>
<dbReference type="InterPro" id="IPR000073">
    <property type="entry name" value="AB_hydrolase_1"/>
</dbReference>
<organism evidence="4 5">
    <name type="scientific">Acerihabitans arboris</name>
    <dbReference type="NCBI Taxonomy" id="2691583"/>
    <lineage>
        <taxon>Bacteria</taxon>
        <taxon>Pseudomonadati</taxon>
        <taxon>Pseudomonadota</taxon>
        <taxon>Gammaproteobacteria</taxon>
        <taxon>Enterobacterales</taxon>
        <taxon>Pectobacteriaceae</taxon>
        <taxon>Acerihabitans</taxon>
    </lineage>
</organism>
<dbReference type="PANTHER" id="PTHR22946:SF9">
    <property type="entry name" value="POLYKETIDE TRANSFERASE AF380"/>
    <property type="match status" value="1"/>
</dbReference>
<dbReference type="SUPFAM" id="SSF53474">
    <property type="entry name" value="alpha/beta-Hydrolases"/>
    <property type="match status" value="1"/>
</dbReference>
<dbReference type="AlphaFoldDB" id="A0A845SR94"/>
<dbReference type="RefSeq" id="WP_162366371.1">
    <property type="nucleotide sequence ID" value="NZ_WUBS01000008.1"/>
</dbReference>
<dbReference type="Proteomes" id="UP000461443">
    <property type="component" value="Unassembled WGS sequence"/>
</dbReference>
<evidence type="ECO:0000313" key="4">
    <source>
        <dbReference type="EMBL" id="NDL63655.1"/>
    </source>
</evidence>
<dbReference type="Pfam" id="PF02129">
    <property type="entry name" value="Peptidase_S15"/>
    <property type="match status" value="1"/>
</dbReference>
<dbReference type="GO" id="GO:0052689">
    <property type="term" value="F:carboxylic ester hydrolase activity"/>
    <property type="evidence" value="ECO:0007669"/>
    <property type="project" value="UniProtKB-ARBA"/>
</dbReference>
<dbReference type="Gene3D" id="3.40.50.1820">
    <property type="entry name" value="alpha/beta hydrolase"/>
    <property type="match status" value="1"/>
</dbReference>
<dbReference type="InterPro" id="IPR050261">
    <property type="entry name" value="FrsA_esterase"/>
</dbReference>
<dbReference type="PANTHER" id="PTHR22946">
    <property type="entry name" value="DIENELACTONE HYDROLASE DOMAIN-CONTAINING PROTEIN-RELATED"/>
    <property type="match status" value="1"/>
</dbReference>
<protein>
    <submittedName>
        <fullName evidence="4">Alpha/beta fold hydrolase</fullName>
    </submittedName>
</protein>
<evidence type="ECO:0000313" key="5">
    <source>
        <dbReference type="Proteomes" id="UP000461443"/>
    </source>
</evidence>
<dbReference type="InterPro" id="IPR029058">
    <property type="entry name" value="AB_hydrolase_fold"/>
</dbReference>
<keyword evidence="5" id="KW-1185">Reference proteome</keyword>